<reference evidence="2" key="1">
    <citation type="submission" date="2020-03" db="EMBL/GenBank/DDBJ databases">
        <title>The deep terrestrial virosphere.</title>
        <authorList>
            <person name="Holmfeldt K."/>
            <person name="Nilsson E."/>
            <person name="Simone D."/>
            <person name="Lopez-Fernandez M."/>
            <person name="Wu X."/>
            <person name="de Brujin I."/>
            <person name="Lundin D."/>
            <person name="Andersson A."/>
            <person name="Bertilsson S."/>
            <person name="Dopson M."/>
        </authorList>
    </citation>
    <scope>NUCLEOTIDE SEQUENCE</scope>
    <source>
        <strain evidence="2">MM415A06928</strain>
        <strain evidence="1">MM415B01524</strain>
    </source>
</reference>
<protein>
    <submittedName>
        <fullName evidence="2">Uncharacterized protein</fullName>
    </submittedName>
</protein>
<sequence>MRAERGNVVLDTDPHMFDTDDLLACDVQANLDLAIDNTAKRGRWKYNPPWLSELPGQIGIDNEN</sequence>
<accession>A0A6M3JH72</accession>
<organism evidence="2">
    <name type="scientific">viral metagenome</name>
    <dbReference type="NCBI Taxonomy" id="1070528"/>
    <lineage>
        <taxon>unclassified sequences</taxon>
        <taxon>metagenomes</taxon>
        <taxon>organismal metagenomes</taxon>
    </lineage>
</organism>
<evidence type="ECO:0000313" key="2">
    <source>
        <dbReference type="EMBL" id="QJA68371.1"/>
    </source>
</evidence>
<dbReference type="AlphaFoldDB" id="A0A6M3JH72"/>
<name>A0A6M3JH72_9ZZZZ</name>
<proteinExistence type="predicted"/>
<gene>
    <name evidence="2" type="ORF">MM415A06928_0005</name>
    <name evidence="1" type="ORF">MM415B01524_0007</name>
</gene>
<evidence type="ECO:0000313" key="1">
    <source>
        <dbReference type="EMBL" id="QJA57970.1"/>
    </source>
</evidence>
<dbReference type="EMBL" id="MT141302">
    <property type="protein sequence ID" value="QJA57970.1"/>
    <property type="molecule type" value="Genomic_DNA"/>
</dbReference>
<dbReference type="EMBL" id="MT141611">
    <property type="protein sequence ID" value="QJA68371.1"/>
    <property type="molecule type" value="Genomic_DNA"/>
</dbReference>